<name>A0ABQ6NFK0_9BACL</name>
<sequence length="240" mass="27223">MTETHVWFEKLLGENGIALSPKQLEQFDSYHRLLVEWNEKMNLTGITERDAVFEKHFYDSISLSFFVDMKEISSIADIGSGAGFPSIPLKICFPHLKVVIVDSLNKRIQFLNHLVQELGLDNVNCVHGRAEDIARMPAYRDSFDLVTARAVARLNVLNEFCLPFTRKNGTFAAMKGSQSVEEVKEAAVSLRELKAKVRAEHAFKLPFEQSERYIVLINKTDATPKKYPRKAGTPLKQPLV</sequence>
<evidence type="ECO:0000256" key="2">
    <source>
        <dbReference type="ARBA" id="ARBA00022552"/>
    </source>
</evidence>
<comment type="subcellular location">
    <subcellularLocation>
        <location evidence="6">Cytoplasm</location>
    </subcellularLocation>
</comment>
<keyword evidence="8" id="KW-1185">Reference proteome</keyword>
<evidence type="ECO:0000256" key="1">
    <source>
        <dbReference type="ARBA" id="ARBA00022490"/>
    </source>
</evidence>
<dbReference type="SUPFAM" id="SSF53335">
    <property type="entry name" value="S-adenosyl-L-methionine-dependent methyltransferases"/>
    <property type="match status" value="1"/>
</dbReference>
<comment type="similarity">
    <text evidence="6">Belongs to the methyltransferase superfamily. RNA methyltransferase RsmG family.</text>
</comment>
<keyword evidence="4 6" id="KW-0808">Transferase</keyword>
<evidence type="ECO:0000256" key="5">
    <source>
        <dbReference type="ARBA" id="ARBA00022691"/>
    </source>
</evidence>
<keyword evidence="2 6" id="KW-0698">rRNA processing</keyword>
<dbReference type="PANTHER" id="PTHR31760">
    <property type="entry name" value="S-ADENOSYL-L-METHIONINE-DEPENDENT METHYLTRANSFERASES SUPERFAMILY PROTEIN"/>
    <property type="match status" value="1"/>
</dbReference>
<dbReference type="PANTHER" id="PTHR31760:SF0">
    <property type="entry name" value="S-ADENOSYL-L-METHIONINE-DEPENDENT METHYLTRANSFERASES SUPERFAMILY PROTEIN"/>
    <property type="match status" value="1"/>
</dbReference>
<dbReference type="CDD" id="cd02440">
    <property type="entry name" value="AdoMet_MTases"/>
    <property type="match status" value="1"/>
</dbReference>
<dbReference type="PIRSF" id="PIRSF003078">
    <property type="entry name" value="GidB"/>
    <property type="match status" value="1"/>
</dbReference>
<evidence type="ECO:0000256" key="3">
    <source>
        <dbReference type="ARBA" id="ARBA00022603"/>
    </source>
</evidence>
<dbReference type="NCBIfam" id="TIGR00138">
    <property type="entry name" value="rsmG_gidB"/>
    <property type="match status" value="1"/>
</dbReference>
<feature type="binding site" evidence="6">
    <location>
        <begin position="130"/>
        <end position="131"/>
    </location>
    <ligand>
        <name>S-adenosyl-L-methionine</name>
        <dbReference type="ChEBI" id="CHEBI:59789"/>
    </ligand>
</feature>
<dbReference type="EC" id="2.1.1.-" evidence="6"/>
<dbReference type="InterPro" id="IPR029063">
    <property type="entry name" value="SAM-dependent_MTases_sf"/>
</dbReference>
<dbReference type="GO" id="GO:0032259">
    <property type="term" value="P:methylation"/>
    <property type="evidence" value="ECO:0007669"/>
    <property type="project" value="UniProtKB-KW"/>
</dbReference>
<gene>
    <name evidence="6 7" type="primary">rsmG</name>
    <name evidence="7" type="ORF">PghCCS26_09690</name>
</gene>
<dbReference type="HAMAP" id="MF_00074">
    <property type="entry name" value="16SrRNA_methyltr_G"/>
    <property type="match status" value="1"/>
</dbReference>
<comment type="caution">
    <text evidence="6">Lacks conserved residue(s) required for the propagation of feature annotation.</text>
</comment>
<comment type="caution">
    <text evidence="7">The sequence shown here is derived from an EMBL/GenBank/DDBJ whole genome shotgun (WGS) entry which is preliminary data.</text>
</comment>
<accession>A0ABQ6NFK0</accession>
<organism evidence="7 8">
    <name type="scientific">Paenibacillus glycanilyticus</name>
    <dbReference type="NCBI Taxonomy" id="126569"/>
    <lineage>
        <taxon>Bacteria</taxon>
        <taxon>Bacillati</taxon>
        <taxon>Bacillota</taxon>
        <taxon>Bacilli</taxon>
        <taxon>Bacillales</taxon>
        <taxon>Paenibacillaceae</taxon>
        <taxon>Paenibacillus</taxon>
    </lineage>
</organism>
<protein>
    <recommendedName>
        <fullName evidence="6">Ribosomal RNA small subunit methyltransferase G</fullName>
        <ecNumber evidence="6">2.1.1.-</ecNumber>
    </recommendedName>
    <alternativeName>
        <fullName evidence="6">16S rRNA 7-methylguanosine methyltransferase</fullName>
        <shortName evidence="6">16S rRNA m7G methyltransferase</shortName>
    </alternativeName>
</protein>
<dbReference type="Pfam" id="PF02527">
    <property type="entry name" value="GidB"/>
    <property type="match status" value="1"/>
</dbReference>
<dbReference type="Gene3D" id="3.40.50.150">
    <property type="entry name" value="Vaccinia Virus protein VP39"/>
    <property type="match status" value="1"/>
</dbReference>
<dbReference type="RefSeq" id="WP_317979011.1">
    <property type="nucleotide sequence ID" value="NZ_BTCL01000002.1"/>
</dbReference>
<dbReference type="EMBL" id="BTCL01000002">
    <property type="protein sequence ID" value="GMK43842.1"/>
    <property type="molecule type" value="Genomic_DNA"/>
</dbReference>
<feature type="binding site" evidence="6">
    <location>
        <position position="84"/>
    </location>
    <ligand>
        <name>S-adenosyl-L-methionine</name>
        <dbReference type="ChEBI" id="CHEBI:59789"/>
    </ligand>
</feature>
<keyword evidence="5 6" id="KW-0949">S-adenosyl-L-methionine</keyword>
<dbReference type="InterPro" id="IPR003682">
    <property type="entry name" value="rRNA_ssu_MeTfrase_G"/>
</dbReference>
<evidence type="ECO:0000313" key="7">
    <source>
        <dbReference type="EMBL" id="GMK43842.1"/>
    </source>
</evidence>
<keyword evidence="3 6" id="KW-0489">Methyltransferase</keyword>
<comment type="function">
    <text evidence="6">Specifically methylates the N7 position of guanine in position 535 of 16S rRNA.</text>
</comment>
<evidence type="ECO:0000313" key="8">
    <source>
        <dbReference type="Proteomes" id="UP001285921"/>
    </source>
</evidence>
<feature type="binding site" evidence="6">
    <location>
        <position position="149"/>
    </location>
    <ligand>
        <name>S-adenosyl-L-methionine</name>
        <dbReference type="ChEBI" id="CHEBI:59789"/>
    </ligand>
</feature>
<evidence type="ECO:0000256" key="4">
    <source>
        <dbReference type="ARBA" id="ARBA00022679"/>
    </source>
</evidence>
<dbReference type="Proteomes" id="UP001285921">
    <property type="component" value="Unassembled WGS sequence"/>
</dbReference>
<evidence type="ECO:0000256" key="6">
    <source>
        <dbReference type="HAMAP-Rule" id="MF_00074"/>
    </source>
</evidence>
<dbReference type="GO" id="GO:0008168">
    <property type="term" value="F:methyltransferase activity"/>
    <property type="evidence" value="ECO:0007669"/>
    <property type="project" value="UniProtKB-KW"/>
</dbReference>
<reference evidence="7 8" key="1">
    <citation type="submission" date="2023-05" db="EMBL/GenBank/DDBJ databases">
        <title>Draft genome of Paenibacillus sp. CCS26.</title>
        <authorList>
            <person name="Akita H."/>
            <person name="Shinto Y."/>
            <person name="Kimura Z."/>
        </authorList>
    </citation>
    <scope>NUCLEOTIDE SEQUENCE [LARGE SCALE GENOMIC DNA]</scope>
    <source>
        <strain evidence="7 8">CCS26</strain>
    </source>
</reference>
<proteinExistence type="inferred from homology"/>
<keyword evidence="1 6" id="KW-0963">Cytoplasm</keyword>
<feature type="binding site" evidence="6">
    <location>
        <position position="79"/>
    </location>
    <ligand>
        <name>S-adenosyl-L-methionine</name>
        <dbReference type="ChEBI" id="CHEBI:59789"/>
    </ligand>
</feature>